<dbReference type="EMBL" id="BMAV01018999">
    <property type="protein sequence ID" value="GFY71642.1"/>
    <property type="molecule type" value="Genomic_DNA"/>
</dbReference>
<protein>
    <submittedName>
        <fullName evidence="2">Uncharacterized protein</fullName>
    </submittedName>
</protein>
<sequence>MDFSLLSPLSTASNGTAPTPCEELTSMKIYIRRLRIICNEQEKTVALLRQDHGHDETDTLYQLAWNEFQDVQGTLQQAVSDFDSLPPCTNPGCSLHISPKNTPMSTPPSSPTRRNTQEKRKDEDDFELPPLRKTARKTVLEQSSDITLDNQYSLLPNVVIKQVSGLQAPPVARNTTLTPPANPLPRQSNNTLPPPIMFKITQNYREQVVSSCMRAATPHVVHQIFFATFLRFGNELPFIELFMNENMPPLGARLIFGGKCTILVM</sequence>
<gene>
    <name evidence="2" type="ORF">TNIN_256301</name>
</gene>
<evidence type="ECO:0000313" key="3">
    <source>
        <dbReference type="Proteomes" id="UP000886998"/>
    </source>
</evidence>
<feature type="region of interest" description="Disordered" evidence="1">
    <location>
        <begin position="92"/>
        <end position="128"/>
    </location>
</feature>
<proteinExistence type="predicted"/>
<keyword evidence="3" id="KW-1185">Reference proteome</keyword>
<comment type="caution">
    <text evidence="2">The sequence shown here is derived from an EMBL/GenBank/DDBJ whole genome shotgun (WGS) entry which is preliminary data.</text>
</comment>
<name>A0A8X6YJF8_9ARAC</name>
<organism evidence="2 3">
    <name type="scientific">Trichonephila inaurata madagascariensis</name>
    <dbReference type="NCBI Taxonomy" id="2747483"/>
    <lineage>
        <taxon>Eukaryota</taxon>
        <taxon>Metazoa</taxon>
        <taxon>Ecdysozoa</taxon>
        <taxon>Arthropoda</taxon>
        <taxon>Chelicerata</taxon>
        <taxon>Arachnida</taxon>
        <taxon>Araneae</taxon>
        <taxon>Araneomorphae</taxon>
        <taxon>Entelegynae</taxon>
        <taxon>Araneoidea</taxon>
        <taxon>Nephilidae</taxon>
        <taxon>Trichonephila</taxon>
        <taxon>Trichonephila inaurata</taxon>
    </lineage>
</organism>
<evidence type="ECO:0000313" key="2">
    <source>
        <dbReference type="EMBL" id="GFY71642.1"/>
    </source>
</evidence>
<dbReference type="AlphaFoldDB" id="A0A8X6YJF8"/>
<evidence type="ECO:0000256" key="1">
    <source>
        <dbReference type="SAM" id="MobiDB-lite"/>
    </source>
</evidence>
<accession>A0A8X6YJF8</accession>
<dbReference type="Proteomes" id="UP000886998">
    <property type="component" value="Unassembled WGS sequence"/>
</dbReference>
<reference evidence="2" key="1">
    <citation type="submission" date="2020-08" db="EMBL/GenBank/DDBJ databases">
        <title>Multicomponent nature underlies the extraordinary mechanical properties of spider dragline silk.</title>
        <authorList>
            <person name="Kono N."/>
            <person name="Nakamura H."/>
            <person name="Mori M."/>
            <person name="Yoshida Y."/>
            <person name="Ohtoshi R."/>
            <person name="Malay A.D."/>
            <person name="Moran D.A.P."/>
            <person name="Tomita M."/>
            <person name="Numata K."/>
            <person name="Arakawa K."/>
        </authorList>
    </citation>
    <scope>NUCLEOTIDE SEQUENCE</scope>
</reference>